<dbReference type="AlphaFoldDB" id="A0A951U8I2"/>
<dbReference type="InterPro" id="IPR028204">
    <property type="entry name" value="Tricorn_C1"/>
</dbReference>
<protein>
    <submittedName>
        <fullName evidence="2">S41 family peptidase</fullName>
    </submittedName>
</protein>
<dbReference type="GO" id="GO:0008236">
    <property type="term" value="F:serine-type peptidase activity"/>
    <property type="evidence" value="ECO:0007669"/>
    <property type="project" value="InterPro"/>
</dbReference>
<comment type="caution">
    <text evidence="2">The sequence shown here is derived from an EMBL/GenBank/DDBJ whole genome shotgun (WGS) entry which is preliminary data.</text>
</comment>
<organism evidence="2 3">
    <name type="scientific">Symplocastrum torsivum CPER-KK1</name>
    <dbReference type="NCBI Taxonomy" id="450513"/>
    <lineage>
        <taxon>Bacteria</taxon>
        <taxon>Bacillati</taxon>
        <taxon>Cyanobacteriota</taxon>
        <taxon>Cyanophyceae</taxon>
        <taxon>Oscillatoriophycideae</taxon>
        <taxon>Oscillatoriales</taxon>
        <taxon>Microcoleaceae</taxon>
        <taxon>Symplocastrum</taxon>
    </lineage>
</organism>
<dbReference type="InterPro" id="IPR036034">
    <property type="entry name" value="PDZ_sf"/>
</dbReference>
<dbReference type="GO" id="GO:0004175">
    <property type="term" value="F:endopeptidase activity"/>
    <property type="evidence" value="ECO:0007669"/>
    <property type="project" value="TreeGrafter"/>
</dbReference>
<dbReference type="InterPro" id="IPR001478">
    <property type="entry name" value="PDZ"/>
</dbReference>
<dbReference type="Pfam" id="PF14684">
    <property type="entry name" value="Tricorn_C1"/>
    <property type="match status" value="1"/>
</dbReference>
<dbReference type="InterPro" id="IPR029045">
    <property type="entry name" value="ClpP/crotonase-like_dom_sf"/>
</dbReference>
<name>A0A951U8I2_9CYAN</name>
<evidence type="ECO:0000313" key="3">
    <source>
        <dbReference type="Proteomes" id="UP000753908"/>
    </source>
</evidence>
<dbReference type="Pfam" id="PF17820">
    <property type="entry name" value="PDZ_6"/>
    <property type="match status" value="1"/>
</dbReference>
<dbReference type="Gene3D" id="3.90.226.10">
    <property type="entry name" value="2-enoyl-CoA Hydratase, Chain A, domain 1"/>
    <property type="match status" value="1"/>
</dbReference>
<reference evidence="2" key="1">
    <citation type="submission" date="2021-05" db="EMBL/GenBank/DDBJ databases">
        <authorList>
            <person name="Pietrasiak N."/>
            <person name="Ward R."/>
            <person name="Stajich J.E."/>
            <person name="Kurbessoian T."/>
        </authorList>
    </citation>
    <scope>NUCLEOTIDE SEQUENCE</scope>
    <source>
        <strain evidence="2">CPER-KK1</strain>
    </source>
</reference>
<sequence>MTKDSRLAIVSLLSVLVMLLCWVISPVFPTTEPKAAIFEEVWETVNDNFYDPNFNGVDWRAMGEKYKLQVMQAQSSEDVVAVINQMLSELKTSHTYFYTRNEPAYYQVLGIFAPRSPDFRQQLKKFFPTSKIEYSGIGIFTKDINGKTFVSAVLDGSPADKAGLQVGDQLLSVEGSPFQPIQSFAEKAGQSVTLKIQRSANPSTQQEIAVTPTMLDATTMFLDAMQASTQVIEREGKKIGYVHIWSYAGDQYQQQLEEELLYGRLKDVDGFVLDLRHGWGGAPQTALNIYTAKDLSVTNIPRNGTRNTYHSQWNKPVVMLVNEGSRSAKELLAYGFQEFGIGSVVGEKTAGAVVAGRPFLMQDGSLLYVAVADVYVGGNQRLEGNGVIPDIVVPFSPEYAQGADPQKERAIETVLEAVKQ</sequence>
<feature type="domain" description="PDZ" evidence="1">
    <location>
        <begin position="126"/>
        <end position="200"/>
    </location>
</feature>
<dbReference type="SUPFAM" id="SSF50156">
    <property type="entry name" value="PDZ domain-like"/>
    <property type="match status" value="1"/>
</dbReference>
<dbReference type="SUPFAM" id="SSF52096">
    <property type="entry name" value="ClpP/crotonase"/>
    <property type="match status" value="1"/>
</dbReference>
<proteinExistence type="predicted"/>
<dbReference type="GO" id="GO:0006508">
    <property type="term" value="P:proteolysis"/>
    <property type="evidence" value="ECO:0007669"/>
    <property type="project" value="InterPro"/>
</dbReference>
<dbReference type="InterPro" id="IPR041489">
    <property type="entry name" value="PDZ_6"/>
</dbReference>
<evidence type="ECO:0000259" key="1">
    <source>
        <dbReference type="PROSITE" id="PS50106"/>
    </source>
</evidence>
<dbReference type="CDD" id="cd07562">
    <property type="entry name" value="Peptidase_S41_TRI"/>
    <property type="match status" value="1"/>
</dbReference>
<dbReference type="SMART" id="SM00245">
    <property type="entry name" value="TSPc"/>
    <property type="match status" value="1"/>
</dbReference>
<dbReference type="SMART" id="SM00228">
    <property type="entry name" value="PDZ"/>
    <property type="match status" value="1"/>
</dbReference>
<dbReference type="Gene3D" id="2.30.42.10">
    <property type="match status" value="1"/>
</dbReference>
<dbReference type="Proteomes" id="UP000753908">
    <property type="component" value="Unassembled WGS sequence"/>
</dbReference>
<dbReference type="EMBL" id="JAHHIF010000005">
    <property type="protein sequence ID" value="MBW4543780.1"/>
    <property type="molecule type" value="Genomic_DNA"/>
</dbReference>
<dbReference type="InterPro" id="IPR005151">
    <property type="entry name" value="Tail-specific_protease"/>
</dbReference>
<dbReference type="PROSITE" id="PS50106">
    <property type="entry name" value="PDZ"/>
    <property type="match status" value="1"/>
</dbReference>
<accession>A0A951U8I2</accession>
<gene>
    <name evidence="2" type="ORF">KME25_04950</name>
</gene>
<dbReference type="Pfam" id="PF03572">
    <property type="entry name" value="Peptidase_S41"/>
    <property type="match status" value="1"/>
</dbReference>
<evidence type="ECO:0000313" key="2">
    <source>
        <dbReference type="EMBL" id="MBW4543780.1"/>
    </source>
</evidence>
<dbReference type="PANTHER" id="PTHR32060:SF22">
    <property type="entry name" value="CARBOXYL-TERMINAL-PROCESSING PEPTIDASE 3, CHLOROPLASTIC"/>
    <property type="match status" value="1"/>
</dbReference>
<reference evidence="2" key="2">
    <citation type="journal article" date="2022" name="Microbiol. Resour. Announc.">
        <title>Metagenome Sequencing to Explore Phylogenomics of Terrestrial Cyanobacteria.</title>
        <authorList>
            <person name="Ward R.D."/>
            <person name="Stajich J.E."/>
            <person name="Johansen J.R."/>
            <person name="Huntemann M."/>
            <person name="Clum A."/>
            <person name="Foster B."/>
            <person name="Foster B."/>
            <person name="Roux S."/>
            <person name="Palaniappan K."/>
            <person name="Varghese N."/>
            <person name="Mukherjee S."/>
            <person name="Reddy T.B.K."/>
            <person name="Daum C."/>
            <person name="Copeland A."/>
            <person name="Chen I.A."/>
            <person name="Ivanova N.N."/>
            <person name="Kyrpides N.C."/>
            <person name="Shapiro N."/>
            <person name="Eloe-Fadrosh E.A."/>
            <person name="Pietrasiak N."/>
        </authorList>
    </citation>
    <scope>NUCLEOTIDE SEQUENCE</scope>
    <source>
        <strain evidence="2">CPER-KK1</strain>
    </source>
</reference>
<dbReference type="Gene3D" id="3.30.750.44">
    <property type="match status" value="1"/>
</dbReference>
<dbReference type="PANTHER" id="PTHR32060">
    <property type="entry name" value="TAIL-SPECIFIC PROTEASE"/>
    <property type="match status" value="1"/>
</dbReference>